<evidence type="ECO:0000256" key="1">
    <source>
        <dbReference type="SAM" id="Coils"/>
    </source>
</evidence>
<name>A0A6A5WPU1_9PLEO</name>
<feature type="coiled-coil region" evidence="1">
    <location>
        <begin position="241"/>
        <end position="303"/>
    </location>
</feature>
<feature type="region of interest" description="Disordered" evidence="2">
    <location>
        <begin position="171"/>
        <end position="199"/>
    </location>
</feature>
<feature type="compositionally biased region" description="Polar residues" evidence="2">
    <location>
        <begin position="187"/>
        <end position="196"/>
    </location>
</feature>
<feature type="transmembrane region" description="Helical" evidence="3">
    <location>
        <begin position="209"/>
        <end position="234"/>
    </location>
</feature>
<dbReference type="AlphaFoldDB" id="A0A6A5WPU1"/>
<evidence type="ECO:0000313" key="5">
    <source>
        <dbReference type="Proteomes" id="UP000799779"/>
    </source>
</evidence>
<reference evidence="4" key="1">
    <citation type="journal article" date="2020" name="Stud. Mycol.">
        <title>101 Dothideomycetes genomes: a test case for predicting lifestyles and emergence of pathogens.</title>
        <authorList>
            <person name="Haridas S."/>
            <person name="Albert R."/>
            <person name="Binder M."/>
            <person name="Bloem J."/>
            <person name="Labutti K."/>
            <person name="Salamov A."/>
            <person name="Andreopoulos B."/>
            <person name="Baker S."/>
            <person name="Barry K."/>
            <person name="Bills G."/>
            <person name="Bluhm B."/>
            <person name="Cannon C."/>
            <person name="Castanera R."/>
            <person name="Culley D."/>
            <person name="Daum C."/>
            <person name="Ezra D."/>
            <person name="Gonzalez J."/>
            <person name="Henrissat B."/>
            <person name="Kuo A."/>
            <person name="Liang C."/>
            <person name="Lipzen A."/>
            <person name="Lutzoni F."/>
            <person name="Magnuson J."/>
            <person name="Mondo S."/>
            <person name="Nolan M."/>
            <person name="Ohm R."/>
            <person name="Pangilinan J."/>
            <person name="Park H.-J."/>
            <person name="Ramirez L."/>
            <person name="Alfaro M."/>
            <person name="Sun H."/>
            <person name="Tritt A."/>
            <person name="Yoshinaga Y."/>
            <person name="Zwiers L.-H."/>
            <person name="Turgeon B."/>
            <person name="Goodwin S."/>
            <person name="Spatafora J."/>
            <person name="Crous P."/>
            <person name="Grigoriev I."/>
        </authorList>
    </citation>
    <scope>NUCLEOTIDE SEQUENCE</scope>
    <source>
        <strain evidence="4">CBS 123094</strain>
    </source>
</reference>
<evidence type="ECO:0000256" key="2">
    <source>
        <dbReference type="SAM" id="MobiDB-lite"/>
    </source>
</evidence>
<proteinExistence type="predicted"/>
<dbReference type="EMBL" id="ML977578">
    <property type="protein sequence ID" value="KAF2002201.1"/>
    <property type="molecule type" value="Genomic_DNA"/>
</dbReference>
<keyword evidence="3" id="KW-1133">Transmembrane helix</keyword>
<keyword evidence="3" id="KW-0812">Transmembrane</keyword>
<dbReference type="OrthoDB" id="5407180at2759"/>
<sequence length="446" mass="50495">MNALKETTREIGPSIQNSSLKLESLKSQAQQAANGHVVQIRDTLFEIDQGIEHIISEVEWFLDLIKDGDSGSISLNPQIKWLGRKLSSINNNLQRTQTLTVASFEYARIGVYSVSDIGQEVKTNRNQLDVTHTDAESLTSGLESRLRENEQAIRQIQSYIRDIEDEIRTKTTEASEIEARKQAMESDMSQKQSSLSEAERKIKKKRKNAAWSVGASLVGVVSVPLTGVLGAGVANIAGEVSENLVAKISELEVRITALKSEIQEQKSKIDNTKEWLREILQEKDRLKLRVDRYRSDIDDHNSAQAGYQSQLQELVQIQGDVAVFKERNTLTTQNTQDLDKSFRKVKVHFDTCRELLNLWSGELPNPSVFVSRLARRRNQRAREYQRQNRVLDNILIILAKIRMDLPAVLPGREIELLEFVYLDSGSRSDIHLGEGIPPVALRNQEE</sequence>
<dbReference type="Proteomes" id="UP000799779">
    <property type="component" value="Unassembled WGS sequence"/>
</dbReference>
<accession>A0A6A5WPU1</accession>
<keyword evidence="3" id="KW-0472">Membrane</keyword>
<dbReference type="Gene3D" id="1.10.287.1490">
    <property type="match status" value="1"/>
</dbReference>
<organism evidence="4 5">
    <name type="scientific">Amniculicola lignicola CBS 123094</name>
    <dbReference type="NCBI Taxonomy" id="1392246"/>
    <lineage>
        <taxon>Eukaryota</taxon>
        <taxon>Fungi</taxon>
        <taxon>Dikarya</taxon>
        <taxon>Ascomycota</taxon>
        <taxon>Pezizomycotina</taxon>
        <taxon>Dothideomycetes</taxon>
        <taxon>Pleosporomycetidae</taxon>
        <taxon>Pleosporales</taxon>
        <taxon>Amniculicolaceae</taxon>
        <taxon>Amniculicola</taxon>
    </lineage>
</organism>
<keyword evidence="1" id="KW-0175">Coiled coil</keyword>
<gene>
    <name evidence="4" type="ORF">P154DRAFT_574151</name>
</gene>
<evidence type="ECO:0000256" key="3">
    <source>
        <dbReference type="SAM" id="Phobius"/>
    </source>
</evidence>
<evidence type="ECO:0000313" key="4">
    <source>
        <dbReference type="EMBL" id="KAF2002201.1"/>
    </source>
</evidence>
<feature type="compositionally biased region" description="Basic and acidic residues" evidence="2">
    <location>
        <begin position="171"/>
        <end position="184"/>
    </location>
</feature>
<protein>
    <submittedName>
        <fullName evidence="4">Uncharacterized protein</fullName>
    </submittedName>
</protein>
<keyword evidence="5" id="KW-1185">Reference proteome</keyword>